<comment type="caution">
    <text evidence="1">The sequence shown here is derived from an EMBL/GenBank/DDBJ whole genome shotgun (WGS) entry which is preliminary data.</text>
</comment>
<evidence type="ECO:0000313" key="2">
    <source>
        <dbReference type="Proteomes" id="UP000265520"/>
    </source>
</evidence>
<evidence type="ECO:0000313" key="1">
    <source>
        <dbReference type="EMBL" id="MCI26015.1"/>
    </source>
</evidence>
<keyword evidence="2" id="KW-1185">Reference proteome</keyword>
<feature type="non-terminal residue" evidence="1">
    <location>
        <position position="1"/>
    </location>
</feature>
<sequence length="33" mass="3687">EFVAERDGRWWSPGLARDLVLSALSSLELADAR</sequence>
<dbReference type="AlphaFoldDB" id="A0A392QRY4"/>
<protein>
    <submittedName>
        <fullName evidence="1">Uncharacterized protein</fullName>
    </submittedName>
</protein>
<organism evidence="1 2">
    <name type="scientific">Trifolium medium</name>
    <dbReference type="NCBI Taxonomy" id="97028"/>
    <lineage>
        <taxon>Eukaryota</taxon>
        <taxon>Viridiplantae</taxon>
        <taxon>Streptophyta</taxon>
        <taxon>Embryophyta</taxon>
        <taxon>Tracheophyta</taxon>
        <taxon>Spermatophyta</taxon>
        <taxon>Magnoliopsida</taxon>
        <taxon>eudicotyledons</taxon>
        <taxon>Gunneridae</taxon>
        <taxon>Pentapetalae</taxon>
        <taxon>rosids</taxon>
        <taxon>fabids</taxon>
        <taxon>Fabales</taxon>
        <taxon>Fabaceae</taxon>
        <taxon>Papilionoideae</taxon>
        <taxon>50 kb inversion clade</taxon>
        <taxon>NPAAA clade</taxon>
        <taxon>Hologalegina</taxon>
        <taxon>IRL clade</taxon>
        <taxon>Trifolieae</taxon>
        <taxon>Trifolium</taxon>
    </lineage>
</organism>
<accession>A0A392QRY4</accession>
<dbReference type="EMBL" id="LXQA010150783">
    <property type="protein sequence ID" value="MCI26015.1"/>
    <property type="molecule type" value="Genomic_DNA"/>
</dbReference>
<proteinExistence type="predicted"/>
<reference evidence="1 2" key="1">
    <citation type="journal article" date="2018" name="Front. Plant Sci.">
        <title>Red Clover (Trifolium pratense) and Zigzag Clover (T. medium) - A Picture of Genomic Similarities and Differences.</title>
        <authorList>
            <person name="Dluhosova J."/>
            <person name="Istvanek J."/>
            <person name="Nedelnik J."/>
            <person name="Repkova J."/>
        </authorList>
    </citation>
    <scope>NUCLEOTIDE SEQUENCE [LARGE SCALE GENOMIC DNA]</scope>
    <source>
        <strain evidence="2">cv. 10/8</strain>
        <tissue evidence="1">Leaf</tissue>
    </source>
</reference>
<dbReference type="Proteomes" id="UP000265520">
    <property type="component" value="Unassembled WGS sequence"/>
</dbReference>
<name>A0A392QRY4_9FABA</name>